<evidence type="ECO:0000256" key="4">
    <source>
        <dbReference type="ARBA" id="ARBA00022490"/>
    </source>
</evidence>
<keyword evidence="11" id="KW-1185">Reference proteome</keyword>
<dbReference type="SUPFAM" id="SSF54277">
    <property type="entry name" value="CAD &amp; PB1 domains"/>
    <property type="match status" value="1"/>
</dbReference>
<gene>
    <name evidence="10" type="ORF">VP01_740g3</name>
</gene>
<dbReference type="SMART" id="SM00666">
    <property type="entry name" value="PB1"/>
    <property type="match status" value="1"/>
</dbReference>
<dbReference type="InterPro" id="IPR019734">
    <property type="entry name" value="TPR_rpt"/>
</dbReference>
<dbReference type="PROSITE" id="PS50005">
    <property type="entry name" value="TPR"/>
    <property type="match status" value="1"/>
</dbReference>
<dbReference type="InterPro" id="IPR011990">
    <property type="entry name" value="TPR-like_helical_dom_sf"/>
</dbReference>
<feature type="region of interest" description="Disordered" evidence="8">
    <location>
        <begin position="344"/>
        <end position="450"/>
    </location>
</feature>
<feature type="compositionally biased region" description="Polar residues" evidence="8">
    <location>
        <begin position="372"/>
        <end position="384"/>
    </location>
</feature>
<dbReference type="OrthoDB" id="9450131at2759"/>
<dbReference type="Gene3D" id="3.10.20.90">
    <property type="entry name" value="Phosphatidylinositol 3-kinase Catalytic Subunit, Chain A, domain 1"/>
    <property type="match status" value="1"/>
</dbReference>
<keyword evidence="3" id="KW-0728">SH3 domain</keyword>
<dbReference type="GO" id="GO:0005737">
    <property type="term" value="C:cytoplasm"/>
    <property type="evidence" value="ECO:0007669"/>
    <property type="project" value="UniProtKB-SubCell"/>
</dbReference>
<keyword evidence="4" id="KW-0963">Cytoplasm</keyword>
<evidence type="ECO:0000259" key="9">
    <source>
        <dbReference type="PROSITE" id="PS51745"/>
    </source>
</evidence>
<dbReference type="InterPro" id="IPR000270">
    <property type="entry name" value="PB1_dom"/>
</dbReference>
<keyword evidence="6 7" id="KW-0802">TPR repeat</keyword>
<dbReference type="Pfam" id="PF00564">
    <property type="entry name" value="PB1"/>
    <property type="match status" value="1"/>
</dbReference>
<dbReference type="InterPro" id="IPR051864">
    <property type="entry name" value="NCF2_NOXA1"/>
</dbReference>
<dbReference type="PANTHER" id="PTHR15175:SF0">
    <property type="entry name" value="SH3 DOMAIN-CONTAINING PROTEIN C23A1.17"/>
    <property type="match status" value="1"/>
</dbReference>
<organism evidence="10 11">
    <name type="scientific">Puccinia sorghi</name>
    <dbReference type="NCBI Taxonomy" id="27349"/>
    <lineage>
        <taxon>Eukaryota</taxon>
        <taxon>Fungi</taxon>
        <taxon>Dikarya</taxon>
        <taxon>Basidiomycota</taxon>
        <taxon>Pucciniomycotina</taxon>
        <taxon>Pucciniomycetes</taxon>
        <taxon>Pucciniales</taxon>
        <taxon>Pucciniaceae</taxon>
        <taxon>Puccinia</taxon>
    </lineage>
</organism>
<name>A0A0L6UCH9_9BASI</name>
<dbReference type="Pfam" id="PF13181">
    <property type="entry name" value="TPR_8"/>
    <property type="match status" value="1"/>
</dbReference>
<evidence type="ECO:0000256" key="1">
    <source>
        <dbReference type="ARBA" id="ARBA00004496"/>
    </source>
</evidence>
<comment type="similarity">
    <text evidence="2">Belongs to the NCF2/NOXA1 family.</text>
</comment>
<dbReference type="FunFam" id="1.25.40.10:FF:000017">
    <property type="entry name" value="NADPH oxidase regulator NoxR"/>
    <property type="match status" value="1"/>
</dbReference>
<accession>A0A0L6UCH9</accession>
<dbReference type="Proteomes" id="UP000037035">
    <property type="component" value="Unassembled WGS sequence"/>
</dbReference>
<sequence>MVIESPYVNWSNYFNPGKKEQSYYFTSPNSAPHMIRKLGLLVYLPESIQDEWDEVFYLSTTTFNNTTTTMSLKAEIETWANALELYDSQNFDEALAAFEDIADSSKILFNIGLIYATLGEHEVAIENFRTATSLDQYLAVAYFQCGVSNFLLGMYEEAVKDFEDALLYLRGNLTIDYSQLGLKFRLYSCEVLFNKGLSLIYQVCRFFVLVASQRPPELCHQSVLLLFQGAEEDGMIDLQEARKEKQTPEHSVIDDAIADRAEGYTVFSIPVGVLYRPAMSKVKNLASKNYLGQAKLVAATDASETFVGFTGSARAAAKTSTAPMGDGPSGIVRRGTTAARIEGTVSRSSAVNDLRRRPSDNTATISPRIVRSATTSSGSRQASTKLPPMNEGRERNGIDDYIDNGPPDDRMTNWARNVSTSGSSSGRRPPPGRRFPPTNSSYDDRDGSDGEYAETAVSGYAEMTKIRVKLHHGSDTRGMAIATEMQFAEFLGKVTKKLSLPAGMVAMKYKDEEGSMVSILDDDDWESAVETARAYAKGRAEGKVEIWVENTGFS</sequence>
<dbReference type="VEuPathDB" id="FungiDB:VP01_740g3"/>
<protein>
    <recommendedName>
        <fullName evidence="9">PB1 domain-containing protein</fullName>
    </recommendedName>
</protein>
<evidence type="ECO:0000313" key="10">
    <source>
        <dbReference type="EMBL" id="KNZ46269.1"/>
    </source>
</evidence>
<evidence type="ECO:0000256" key="7">
    <source>
        <dbReference type="PROSITE-ProRule" id="PRU00339"/>
    </source>
</evidence>
<evidence type="ECO:0000256" key="8">
    <source>
        <dbReference type="SAM" id="MobiDB-lite"/>
    </source>
</evidence>
<keyword evidence="5" id="KW-0677">Repeat</keyword>
<comment type="caution">
    <text evidence="10">The sequence shown here is derived from an EMBL/GenBank/DDBJ whole genome shotgun (WGS) entry which is preliminary data.</text>
</comment>
<evidence type="ECO:0000256" key="6">
    <source>
        <dbReference type="ARBA" id="ARBA00022803"/>
    </source>
</evidence>
<evidence type="ECO:0000256" key="3">
    <source>
        <dbReference type="ARBA" id="ARBA00022443"/>
    </source>
</evidence>
<feature type="domain" description="PB1" evidence="9">
    <location>
        <begin position="465"/>
        <end position="551"/>
    </location>
</feature>
<evidence type="ECO:0000256" key="2">
    <source>
        <dbReference type="ARBA" id="ARBA00008051"/>
    </source>
</evidence>
<evidence type="ECO:0000256" key="5">
    <source>
        <dbReference type="ARBA" id="ARBA00022737"/>
    </source>
</evidence>
<dbReference type="STRING" id="27349.A0A0L6UCH9"/>
<feature type="repeat" description="TPR" evidence="7">
    <location>
        <begin position="105"/>
        <end position="138"/>
    </location>
</feature>
<proteinExistence type="inferred from homology"/>
<dbReference type="AlphaFoldDB" id="A0A0L6UCH9"/>
<comment type="subcellular location">
    <subcellularLocation>
        <location evidence="1">Cytoplasm</location>
    </subcellularLocation>
</comment>
<dbReference type="PANTHER" id="PTHR15175">
    <property type="entry name" value="NEUTROPHIL CYTOSOLIC FACTOR 2, NEUTROPHIL NADPH OXIDASE FACTOR 2"/>
    <property type="match status" value="1"/>
</dbReference>
<dbReference type="Gene3D" id="1.25.40.10">
    <property type="entry name" value="Tetratricopeptide repeat domain"/>
    <property type="match status" value="1"/>
</dbReference>
<dbReference type="PROSITE" id="PS51745">
    <property type="entry name" value="PB1"/>
    <property type="match status" value="1"/>
</dbReference>
<dbReference type="SMART" id="SM00028">
    <property type="entry name" value="TPR"/>
    <property type="match status" value="2"/>
</dbReference>
<evidence type="ECO:0000313" key="11">
    <source>
        <dbReference type="Proteomes" id="UP000037035"/>
    </source>
</evidence>
<reference evidence="10 11" key="1">
    <citation type="submission" date="2015-08" db="EMBL/GenBank/DDBJ databases">
        <title>Next Generation Sequencing and Analysis of the Genome of Puccinia sorghi L Schw, the Causal Agent of Maize Common Rust.</title>
        <authorList>
            <person name="Rochi L."/>
            <person name="Burguener G."/>
            <person name="Darino M."/>
            <person name="Turjanski A."/>
            <person name="Kreff E."/>
            <person name="Dieguez M.J."/>
            <person name="Sacco F."/>
        </authorList>
    </citation>
    <scope>NUCLEOTIDE SEQUENCE [LARGE SCALE GENOMIC DNA]</scope>
    <source>
        <strain evidence="10 11">RO10H11247</strain>
    </source>
</reference>
<dbReference type="SUPFAM" id="SSF48452">
    <property type="entry name" value="TPR-like"/>
    <property type="match status" value="1"/>
</dbReference>
<dbReference type="InterPro" id="IPR053793">
    <property type="entry name" value="PB1-like"/>
</dbReference>
<dbReference type="EMBL" id="LAVV01012839">
    <property type="protein sequence ID" value="KNZ46269.1"/>
    <property type="molecule type" value="Genomic_DNA"/>
</dbReference>